<sequence length="132" mass="15211">MRVLWAEGGRRGLRSRVVPKEGLQMLLDGRGYSRAAAVALGEPQRTEDWALSRRKRMKEVDNLDSIKEKWICELGPPNNQPLNDNQQRDCEYFVDSLFEEAEKLGVKCLSPTEQKKQAEVIAKMVEKWIHSQ</sequence>
<dbReference type="Proteomes" id="UP000710432">
    <property type="component" value="Unassembled WGS sequence"/>
</dbReference>
<accession>A0A8J6GAS0</accession>
<comment type="caution">
    <text evidence="1">The sequence shown here is derived from an EMBL/GenBank/DDBJ whole genome shotgun (WGS) entry which is preliminary data.</text>
</comment>
<evidence type="ECO:0000313" key="1">
    <source>
        <dbReference type="EMBL" id="KAH0507436.1"/>
    </source>
</evidence>
<dbReference type="AlphaFoldDB" id="A0A8J6GAS0"/>
<name>A0A8J6GAS0_MICOH</name>
<proteinExistence type="predicted"/>
<reference evidence="1" key="1">
    <citation type="submission" date="2020-03" db="EMBL/GenBank/DDBJ databases">
        <title>Studies in the Genomics of Life Span.</title>
        <authorList>
            <person name="Glass D."/>
        </authorList>
    </citation>
    <scope>NUCLEOTIDE SEQUENCE</scope>
    <source>
        <strain evidence="1">LTLLF</strain>
        <tissue evidence="1">Muscle</tissue>
    </source>
</reference>
<dbReference type="EMBL" id="JAATJU010023580">
    <property type="protein sequence ID" value="KAH0507436.1"/>
    <property type="molecule type" value="Genomic_DNA"/>
</dbReference>
<organism evidence="1 2">
    <name type="scientific">Microtus ochrogaster</name>
    <name type="common">Prairie vole</name>
    <dbReference type="NCBI Taxonomy" id="79684"/>
    <lineage>
        <taxon>Eukaryota</taxon>
        <taxon>Metazoa</taxon>
        <taxon>Chordata</taxon>
        <taxon>Craniata</taxon>
        <taxon>Vertebrata</taxon>
        <taxon>Euteleostomi</taxon>
        <taxon>Mammalia</taxon>
        <taxon>Eutheria</taxon>
        <taxon>Euarchontoglires</taxon>
        <taxon>Glires</taxon>
        <taxon>Rodentia</taxon>
        <taxon>Myomorpha</taxon>
        <taxon>Muroidea</taxon>
        <taxon>Cricetidae</taxon>
        <taxon>Arvicolinae</taxon>
        <taxon>Microtus</taxon>
    </lineage>
</organism>
<protein>
    <submittedName>
        <fullName evidence="1">UBX domain-containing protein 2A</fullName>
    </submittedName>
</protein>
<gene>
    <name evidence="1" type="ORF">LTLLF_168945</name>
</gene>
<evidence type="ECO:0000313" key="2">
    <source>
        <dbReference type="Proteomes" id="UP000710432"/>
    </source>
</evidence>